<evidence type="ECO:0000256" key="1">
    <source>
        <dbReference type="ARBA" id="ARBA00004651"/>
    </source>
</evidence>
<comment type="similarity">
    <text evidence="2">Belongs to the EamA transporter family.</text>
</comment>
<dbReference type="Pfam" id="PF00892">
    <property type="entry name" value="EamA"/>
    <property type="match status" value="2"/>
</dbReference>
<dbReference type="InterPro" id="IPR000620">
    <property type="entry name" value="EamA_dom"/>
</dbReference>
<dbReference type="PANTHER" id="PTHR42920:SF5">
    <property type="entry name" value="EAMA DOMAIN-CONTAINING PROTEIN"/>
    <property type="match status" value="1"/>
</dbReference>
<dbReference type="GO" id="GO:0005886">
    <property type="term" value="C:plasma membrane"/>
    <property type="evidence" value="ECO:0007669"/>
    <property type="project" value="UniProtKB-SubCell"/>
</dbReference>
<dbReference type="AlphaFoldDB" id="A0A829LVW8"/>
<keyword evidence="4 7" id="KW-0812">Transmembrane</keyword>
<feature type="transmembrane region" description="Helical" evidence="7">
    <location>
        <begin position="163"/>
        <end position="182"/>
    </location>
</feature>
<evidence type="ECO:0000256" key="6">
    <source>
        <dbReference type="ARBA" id="ARBA00023136"/>
    </source>
</evidence>
<dbReference type="PANTHER" id="PTHR42920">
    <property type="entry name" value="OS03G0707200 PROTEIN-RELATED"/>
    <property type="match status" value="1"/>
</dbReference>
<feature type="domain" description="EamA" evidence="8">
    <location>
        <begin position="22"/>
        <end position="152"/>
    </location>
</feature>
<feature type="transmembrane region" description="Helical" evidence="7">
    <location>
        <begin position="194"/>
        <end position="214"/>
    </location>
</feature>
<evidence type="ECO:0000259" key="8">
    <source>
        <dbReference type="Pfam" id="PF00892"/>
    </source>
</evidence>
<dbReference type="Proteomes" id="UP000018412">
    <property type="component" value="Unassembled WGS sequence"/>
</dbReference>
<name>A0A829LVW8_LIMFE</name>
<accession>A0A829LVW8</accession>
<comment type="subcellular location">
    <subcellularLocation>
        <location evidence="1">Cell membrane</location>
        <topology evidence="1">Multi-pass membrane protein</topology>
    </subcellularLocation>
</comment>
<organism evidence="9 10">
    <name type="scientific">Limosilactobacillus fermentum NB-22</name>
    <dbReference type="NCBI Taxonomy" id="1408443"/>
    <lineage>
        <taxon>Bacteria</taxon>
        <taxon>Bacillati</taxon>
        <taxon>Bacillota</taxon>
        <taxon>Bacilli</taxon>
        <taxon>Lactobacillales</taxon>
        <taxon>Lactobacillaceae</taxon>
        <taxon>Limosilactobacillus</taxon>
    </lineage>
</organism>
<evidence type="ECO:0000256" key="7">
    <source>
        <dbReference type="SAM" id="Phobius"/>
    </source>
</evidence>
<reference evidence="10" key="1">
    <citation type="submission" date="2013-10" db="EMBL/GenBank/DDBJ databases">
        <title>Draft genome sequence of Lactobacillus fermentum NB-22.</title>
        <authorList>
            <person name="Chaplin A.V."/>
            <person name="Shkoporov A.N."/>
            <person name="Khokhlova E.V."/>
            <person name="Efimov B.A."/>
            <person name="Kafarskaia L.I."/>
        </authorList>
    </citation>
    <scope>NUCLEOTIDE SEQUENCE [LARGE SCALE GENOMIC DNA]</scope>
    <source>
        <strain evidence="10">NB-22</strain>
    </source>
</reference>
<feature type="transmembrane region" description="Helical" evidence="7">
    <location>
        <begin position="254"/>
        <end position="278"/>
    </location>
</feature>
<dbReference type="InterPro" id="IPR051258">
    <property type="entry name" value="Diverse_Substrate_Transporter"/>
</dbReference>
<evidence type="ECO:0000313" key="10">
    <source>
        <dbReference type="Proteomes" id="UP000018412"/>
    </source>
</evidence>
<feature type="transmembrane region" description="Helical" evidence="7">
    <location>
        <begin position="21"/>
        <end position="40"/>
    </location>
</feature>
<evidence type="ECO:0000256" key="4">
    <source>
        <dbReference type="ARBA" id="ARBA00022692"/>
    </source>
</evidence>
<evidence type="ECO:0000256" key="3">
    <source>
        <dbReference type="ARBA" id="ARBA00022475"/>
    </source>
</evidence>
<comment type="caution">
    <text evidence="9">The sequence shown here is derived from an EMBL/GenBank/DDBJ whole genome shotgun (WGS) entry which is preliminary data.</text>
</comment>
<evidence type="ECO:0000313" key="9">
    <source>
        <dbReference type="EMBL" id="ESS01720.1"/>
    </source>
</evidence>
<gene>
    <name evidence="9" type="ORF">NB22_03140</name>
</gene>
<keyword evidence="3" id="KW-1003">Cell membrane</keyword>
<dbReference type="EMBL" id="AYHA01000071">
    <property type="protein sequence ID" value="ESS01720.1"/>
    <property type="molecule type" value="Genomic_DNA"/>
</dbReference>
<evidence type="ECO:0000256" key="5">
    <source>
        <dbReference type="ARBA" id="ARBA00022989"/>
    </source>
</evidence>
<feature type="transmembrane region" description="Helical" evidence="7">
    <location>
        <begin position="110"/>
        <end position="129"/>
    </location>
</feature>
<protein>
    <submittedName>
        <fullName evidence="9">Transporter</fullName>
    </submittedName>
</protein>
<feature type="transmembrane region" description="Helical" evidence="7">
    <location>
        <begin position="284"/>
        <end position="304"/>
    </location>
</feature>
<keyword evidence="6 7" id="KW-0472">Membrane</keyword>
<dbReference type="SUPFAM" id="SSF103481">
    <property type="entry name" value="Multidrug resistance efflux transporter EmrE"/>
    <property type="match status" value="2"/>
</dbReference>
<feature type="transmembrane region" description="Helical" evidence="7">
    <location>
        <begin position="220"/>
        <end position="242"/>
    </location>
</feature>
<dbReference type="InterPro" id="IPR037185">
    <property type="entry name" value="EmrE-like"/>
</dbReference>
<evidence type="ECO:0000256" key="2">
    <source>
        <dbReference type="ARBA" id="ARBA00007362"/>
    </source>
</evidence>
<feature type="domain" description="EamA" evidence="8">
    <location>
        <begin position="163"/>
        <end position="299"/>
    </location>
</feature>
<proteinExistence type="inferred from homology"/>
<sequence length="315" mass="34715">MIIGGLYKRKKNIYMQISQSRANLMLVLVAILWGSSYVFAKQVVDAGMQSGLINGCRGTFCVAAGYLLFHAKINQMSRRDLKIGLTAGLINFSGYYLQTAALRYTTPAKNAFLTTMYVVIAPFILWLFWHQAPRRKDYFAIILAVIGMALLSGISPANFTLQLGDLLTLISAIFWALQLIYFAKFASTVSSPWIVIFLIGLVQGSLGWVCALLFERPSFAHVHWLQALVPLAILAIVVTFLAQGMQITAQHFTTPTAAGIILMLESLFASLMSVALGFDRLTPQLVIGGVILILANLLMQLDLAKMPFVKRISSN</sequence>
<keyword evidence="5 7" id="KW-1133">Transmembrane helix</keyword>
<reference evidence="9 10" key="2">
    <citation type="journal article" date="2015" name="Genome Announc.">
        <title>Draft Genome Sequence of Lactobacillus fermentum NB-22.</title>
        <authorList>
            <person name="Chaplin A.V."/>
            <person name="Shkoporov A.N."/>
            <person name="Efimov B.A."/>
            <person name="Pikina A.P."/>
            <person name="Borisova O.Y."/>
            <person name="Gladko I.A."/>
            <person name="Postnikova E.A."/>
            <person name="Lordkipanidze A.E."/>
            <person name="Kafarskaia L.I."/>
        </authorList>
    </citation>
    <scope>NUCLEOTIDE SEQUENCE [LARGE SCALE GENOMIC DNA]</scope>
    <source>
        <strain evidence="9 10">NB-22</strain>
    </source>
</reference>
<feature type="transmembrane region" description="Helical" evidence="7">
    <location>
        <begin position="52"/>
        <end position="69"/>
    </location>
</feature>
<feature type="transmembrane region" description="Helical" evidence="7">
    <location>
        <begin position="138"/>
        <end position="157"/>
    </location>
</feature>